<sequence>MHTKFTRKRLKKFLSYYKPHRRIFAMDMSFAALSAISVLLFPLLSGKITGLVMEGWGETVRRLVWCILLLAGLTVLRMVSNMIYAYFGHAMGAKMEETMRDELFAHYEKLSFHFHAKHDVGQLMTVLSNDLSGMTELFHHGPEDLLMTVIKFGGAFVILMAIDWRLTVLLFALLPVLAVISVINDRRMERALLRSKADRAHMNSHLEDVLSGIRTVKAFGAEREEAGRFHVYNHRYTDSQCRFYKIEAIFYEVMGSFPQILTMLTICAGGLMIGLGKMEIPVLVTFLLYVGTLAEPIQTMLNFMRLFEEGKSGFIRYMEMMEVTPLVNEPENPVTLPEARGEICFEDVSFHYPDAEENVLEHLTFSVASGESVAFAGASGIGKTTVSMLAARFYDVTGGKITLDGADLRQLSNRTLRENIGLVQQEVTIFNGTVRDNIRFGRPGASDEEIRQAAVQAGIDGYIRTLPQGYDTIVGTKGITLSGGQRQRISIARLFLKNPKILILDEATSALDYESELLVQRSLEKLMQGRTTIIIAHRLSTIRNVDRIYLLGGKSIVESGSHAQLMAQNGEYARLCEISGITQ</sequence>
<dbReference type="FunFam" id="3.40.50.300:FF:000218">
    <property type="entry name" value="Multidrug ABC transporter ATP-binding protein"/>
    <property type="match status" value="1"/>
</dbReference>
<dbReference type="EMBL" id="DVLW01000045">
    <property type="protein sequence ID" value="HIT93893.1"/>
    <property type="molecule type" value="Genomic_DNA"/>
</dbReference>
<name>A0A9D1H595_9FIRM</name>
<organism evidence="10 11">
    <name type="scientific">Candidatus Faecivivens stercoripullorum</name>
    <dbReference type="NCBI Taxonomy" id="2840805"/>
    <lineage>
        <taxon>Bacteria</taxon>
        <taxon>Bacillati</taxon>
        <taxon>Bacillota</taxon>
        <taxon>Clostridia</taxon>
        <taxon>Eubacteriales</taxon>
        <taxon>Oscillospiraceae</taxon>
        <taxon>Oscillospiraceae incertae sedis</taxon>
        <taxon>Candidatus Faecivivens</taxon>
    </lineage>
</organism>
<keyword evidence="6 7" id="KW-0472">Membrane</keyword>
<protein>
    <submittedName>
        <fullName evidence="10">ABC transporter ATP-binding protein</fullName>
    </submittedName>
</protein>
<evidence type="ECO:0000256" key="2">
    <source>
        <dbReference type="ARBA" id="ARBA00022692"/>
    </source>
</evidence>
<proteinExistence type="predicted"/>
<dbReference type="InterPro" id="IPR003593">
    <property type="entry name" value="AAA+_ATPase"/>
</dbReference>
<dbReference type="AlphaFoldDB" id="A0A9D1H595"/>
<dbReference type="GO" id="GO:0015421">
    <property type="term" value="F:ABC-type oligopeptide transporter activity"/>
    <property type="evidence" value="ECO:0007669"/>
    <property type="project" value="TreeGrafter"/>
</dbReference>
<dbReference type="SUPFAM" id="SSF90123">
    <property type="entry name" value="ABC transporter transmembrane region"/>
    <property type="match status" value="1"/>
</dbReference>
<evidence type="ECO:0000256" key="5">
    <source>
        <dbReference type="ARBA" id="ARBA00022989"/>
    </source>
</evidence>
<keyword evidence="2 7" id="KW-0812">Transmembrane</keyword>
<keyword evidence="4 10" id="KW-0067">ATP-binding</keyword>
<evidence type="ECO:0000259" key="8">
    <source>
        <dbReference type="PROSITE" id="PS50893"/>
    </source>
</evidence>
<dbReference type="InterPro" id="IPR039421">
    <property type="entry name" value="Type_1_exporter"/>
</dbReference>
<dbReference type="PANTHER" id="PTHR43394">
    <property type="entry name" value="ATP-DEPENDENT PERMEASE MDL1, MITOCHONDRIAL"/>
    <property type="match status" value="1"/>
</dbReference>
<dbReference type="PROSITE" id="PS50929">
    <property type="entry name" value="ABC_TM1F"/>
    <property type="match status" value="1"/>
</dbReference>
<dbReference type="CDD" id="cd18549">
    <property type="entry name" value="ABC_6TM_YwjA_like"/>
    <property type="match status" value="1"/>
</dbReference>
<gene>
    <name evidence="10" type="ORF">IAC43_01785</name>
</gene>
<evidence type="ECO:0000313" key="11">
    <source>
        <dbReference type="Proteomes" id="UP000824160"/>
    </source>
</evidence>
<dbReference type="InterPro" id="IPR017871">
    <property type="entry name" value="ABC_transporter-like_CS"/>
</dbReference>
<keyword evidence="5 7" id="KW-1133">Transmembrane helix</keyword>
<dbReference type="Pfam" id="PF00005">
    <property type="entry name" value="ABC_tran"/>
    <property type="match status" value="1"/>
</dbReference>
<dbReference type="SUPFAM" id="SSF52540">
    <property type="entry name" value="P-loop containing nucleoside triphosphate hydrolases"/>
    <property type="match status" value="1"/>
</dbReference>
<dbReference type="PANTHER" id="PTHR43394:SF1">
    <property type="entry name" value="ATP-BINDING CASSETTE SUB-FAMILY B MEMBER 10, MITOCHONDRIAL"/>
    <property type="match status" value="1"/>
</dbReference>
<evidence type="ECO:0000256" key="4">
    <source>
        <dbReference type="ARBA" id="ARBA00022840"/>
    </source>
</evidence>
<feature type="domain" description="ABC transporter" evidence="8">
    <location>
        <begin position="343"/>
        <end position="578"/>
    </location>
</feature>
<evidence type="ECO:0000259" key="9">
    <source>
        <dbReference type="PROSITE" id="PS50929"/>
    </source>
</evidence>
<dbReference type="GO" id="GO:0005524">
    <property type="term" value="F:ATP binding"/>
    <property type="evidence" value="ECO:0007669"/>
    <property type="project" value="UniProtKB-KW"/>
</dbReference>
<evidence type="ECO:0000256" key="7">
    <source>
        <dbReference type="SAM" id="Phobius"/>
    </source>
</evidence>
<dbReference type="InterPro" id="IPR003439">
    <property type="entry name" value="ABC_transporter-like_ATP-bd"/>
</dbReference>
<evidence type="ECO:0000256" key="3">
    <source>
        <dbReference type="ARBA" id="ARBA00022741"/>
    </source>
</evidence>
<feature type="transmembrane region" description="Helical" evidence="7">
    <location>
        <begin position="62"/>
        <end position="87"/>
    </location>
</feature>
<dbReference type="InterPro" id="IPR027417">
    <property type="entry name" value="P-loop_NTPase"/>
</dbReference>
<feature type="domain" description="ABC transmembrane type-1" evidence="9">
    <location>
        <begin position="30"/>
        <end position="309"/>
    </location>
</feature>
<keyword evidence="3" id="KW-0547">Nucleotide-binding</keyword>
<feature type="transmembrane region" description="Helical" evidence="7">
    <location>
        <begin position="249"/>
        <end position="274"/>
    </location>
</feature>
<reference evidence="10" key="1">
    <citation type="submission" date="2020-10" db="EMBL/GenBank/DDBJ databases">
        <authorList>
            <person name="Gilroy R."/>
        </authorList>
    </citation>
    <scope>NUCLEOTIDE SEQUENCE</scope>
    <source>
        <strain evidence="10">ChiBcec7-5410</strain>
    </source>
</reference>
<accession>A0A9D1H595</accession>
<evidence type="ECO:0000313" key="10">
    <source>
        <dbReference type="EMBL" id="HIT93893.1"/>
    </source>
</evidence>
<dbReference type="PROSITE" id="PS50893">
    <property type="entry name" value="ABC_TRANSPORTER_2"/>
    <property type="match status" value="1"/>
</dbReference>
<dbReference type="SMART" id="SM00382">
    <property type="entry name" value="AAA"/>
    <property type="match status" value="1"/>
</dbReference>
<dbReference type="Proteomes" id="UP000824160">
    <property type="component" value="Unassembled WGS sequence"/>
</dbReference>
<comment type="subcellular location">
    <subcellularLocation>
        <location evidence="1">Cell membrane</location>
        <topology evidence="1">Multi-pass membrane protein</topology>
    </subcellularLocation>
</comment>
<feature type="transmembrane region" description="Helical" evidence="7">
    <location>
        <begin position="168"/>
        <end position="184"/>
    </location>
</feature>
<evidence type="ECO:0000256" key="1">
    <source>
        <dbReference type="ARBA" id="ARBA00004651"/>
    </source>
</evidence>
<dbReference type="Gene3D" id="3.40.50.300">
    <property type="entry name" value="P-loop containing nucleotide triphosphate hydrolases"/>
    <property type="match status" value="1"/>
</dbReference>
<dbReference type="InterPro" id="IPR011527">
    <property type="entry name" value="ABC1_TM_dom"/>
</dbReference>
<dbReference type="GO" id="GO:0016887">
    <property type="term" value="F:ATP hydrolysis activity"/>
    <property type="evidence" value="ECO:0007669"/>
    <property type="project" value="InterPro"/>
</dbReference>
<dbReference type="InterPro" id="IPR036640">
    <property type="entry name" value="ABC1_TM_sf"/>
</dbReference>
<dbReference type="GO" id="GO:0005886">
    <property type="term" value="C:plasma membrane"/>
    <property type="evidence" value="ECO:0007669"/>
    <property type="project" value="UniProtKB-SubCell"/>
</dbReference>
<dbReference type="Gene3D" id="1.20.1560.10">
    <property type="entry name" value="ABC transporter type 1, transmembrane domain"/>
    <property type="match status" value="1"/>
</dbReference>
<comment type="caution">
    <text evidence="10">The sequence shown here is derived from an EMBL/GenBank/DDBJ whole genome shotgun (WGS) entry which is preliminary data.</text>
</comment>
<reference evidence="10" key="2">
    <citation type="journal article" date="2021" name="PeerJ">
        <title>Extensive microbial diversity within the chicken gut microbiome revealed by metagenomics and culture.</title>
        <authorList>
            <person name="Gilroy R."/>
            <person name="Ravi A."/>
            <person name="Getino M."/>
            <person name="Pursley I."/>
            <person name="Horton D.L."/>
            <person name="Alikhan N.F."/>
            <person name="Baker D."/>
            <person name="Gharbi K."/>
            <person name="Hall N."/>
            <person name="Watson M."/>
            <person name="Adriaenssens E.M."/>
            <person name="Foster-Nyarko E."/>
            <person name="Jarju S."/>
            <person name="Secka A."/>
            <person name="Antonio M."/>
            <person name="Oren A."/>
            <person name="Chaudhuri R.R."/>
            <person name="La Ragione R."/>
            <person name="Hildebrand F."/>
            <person name="Pallen M.J."/>
        </authorList>
    </citation>
    <scope>NUCLEOTIDE SEQUENCE</scope>
    <source>
        <strain evidence="10">ChiBcec7-5410</strain>
    </source>
</reference>
<dbReference type="PROSITE" id="PS00211">
    <property type="entry name" value="ABC_TRANSPORTER_1"/>
    <property type="match status" value="1"/>
</dbReference>
<dbReference type="Pfam" id="PF00664">
    <property type="entry name" value="ABC_membrane"/>
    <property type="match status" value="1"/>
</dbReference>
<evidence type="ECO:0000256" key="6">
    <source>
        <dbReference type="ARBA" id="ARBA00023136"/>
    </source>
</evidence>